<accession>A0ACC2I2D9</accession>
<gene>
    <name evidence="1" type="ORF">OPT61_g7661</name>
</gene>
<proteinExistence type="predicted"/>
<dbReference type="Proteomes" id="UP001153331">
    <property type="component" value="Unassembled WGS sequence"/>
</dbReference>
<evidence type="ECO:0000313" key="2">
    <source>
        <dbReference type="Proteomes" id="UP001153331"/>
    </source>
</evidence>
<evidence type="ECO:0000313" key="1">
    <source>
        <dbReference type="EMBL" id="KAJ8109163.1"/>
    </source>
</evidence>
<keyword evidence="2" id="KW-1185">Reference proteome</keyword>
<protein>
    <submittedName>
        <fullName evidence="1">Uncharacterized protein</fullName>
    </submittedName>
</protein>
<sequence length="146" mass="15706">MGRDEVGEKAEKMRVLAVETEGADSLNLSLREGRLSTLPAITSIATTLGARTVAERAYEYAKGDAVKSVVLTDREAMEGCVKFANDERIMVEASCGVSLALCYGGRLRKVLPELTEESKVVIVVCGGKNITAGMLQAWEEELKLPA</sequence>
<dbReference type="EMBL" id="JAPHNI010000648">
    <property type="protein sequence ID" value="KAJ8109163.1"/>
    <property type="molecule type" value="Genomic_DNA"/>
</dbReference>
<name>A0ACC2I2D9_9PLEO</name>
<organism evidence="1 2">
    <name type="scientific">Boeremia exigua</name>
    <dbReference type="NCBI Taxonomy" id="749465"/>
    <lineage>
        <taxon>Eukaryota</taxon>
        <taxon>Fungi</taxon>
        <taxon>Dikarya</taxon>
        <taxon>Ascomycota</taxon>
        <taxon>Pezizomycotina</taxon>
        <taxon>Dothideomycetes</taxon>
        <taxon>Pleosporomycetidae</taxon>
        <taxon>Pleosporales</taxon>
        <taxon>Pleosporineae</taxon>
        <taxon>Didymellaceae</taxon>
        <taxon>Boeremia</taxon>
    </lineage>
</organism>
<comment type="caution">
    <text evidence="1">The sequence shown here is derived from an EMBL/GenBank/DDBJ whole genome shotgun (WGS) entry which is preliminary data.</text>
</comment>
<reference evidence="1" key="1">
    <citation type="submission" date="2022-11" db="EMBL/GenBank/DDBJ databases">
        <title>Genome Sequence of Boeremia exigua.</title>
        <authorList>
            <person name="Buettner E."/>
        </authorList>
    </citation>
    <scope>NUCLEOTIDE SEQUENCE</scope>
    <source>
        <strain evidence="1">CU02</strain>
    </source>
</reference>